<name>A0A0R3WSJ6_HYDTA</name>
<reference evidence="3" key="1">
    <citation type="submission" date="2017-02" db="UniProtKB">
        <authorList>
            <consortium name="WormBaseParasite"/>
        </authorList>
    </citation>
    <scope>IDENTIFICATION</scope>
</reference>
<protein>
    <submittedName>
        <fullName evidence="1 3">Uncharacterized protein</fullName>
    </submittedName>
</protein>
<keyword evidence="2" id="KW-1185">Reference proteome</keyword>
<dbReference type="WBParaSite" id="TTAC_0000373601-mRNA-1">
    <property type="protein sequence ID" value="TTAC_0000373601-mRNA-1"/>
    <property type="gene ID" value="TTAC_0000373601"/>
</dbReference>
<evidence type="ECO:0000313" key="2">
    <source>
        <dbReference type="Proteomes" id="UP000274429"/>
    </source>
</evidence>
<dbReference type="EMBL" id="UYWX01002926">
    <property type="protein sequence ID" value="VDM23222.1"/>
    <property type="molecule type" value="Genomic_DNA"/>
</dbReference>
<evidence type="ECO:0000313" key="3">
    <source>
        <dbReference type="WBParaSite" id="TTAC_0000373601-mRNA-1"/>
    </source>
</evidence>
<gene>
    <name evidence="1" type="ORF">TTAC_LOCUS3721</name>
</gene>
<dbReference type="Proteomes" id="UP000274429">
    <property type="component" value="Unassembled WGS sequence"/>
</dbReference>
<evidence type="ECO:0000313" key="1">
    <source>
        <dbReference type="EMBL" id="VDM23222.1"/>
    </source>
</evidence>
<dbReference type="OrthoDB" id="10383702at2759"/>
<reference evidence="1 2" key="2">
    <citation type="submission" date="2018-11" db="EMBL/GenBank/DDBJ databases">
        <authorList>
            <consortium name="Pathogen Informatics"/>
        </authorList>
    </citation>
    <scope>NUCLEOTIDE SEQUENCE [LARGE SCALE GENOMIC DNA]</scope>
</reference>
<sequence length="420" mass="48472">MSSRRCRRSVTRNRIHATDLVHREYDPSCDSGMRIDLENLPDSTPTMGFEATYNEVGLPNTRIPLFVAGPMVIFRLQCENQVPSCFVTFIRNMPADRRKEPTPENPDCDVCCLVKWLLTECRNYEECFQRLYYKPQTIVYEIMKEVWLRFCSKPILLSRIHVQVTKQINFLTIANGGPFIFPGDPKHRRYNLDWELKKAHLVEWRNALVYTLRRTLACDGMQNDVANFLILNIVRILRIFVASLIPMDSSFEACDEYLILDSIHHFPLTTHPILMLFATDLSNLLLRLDDFWNVNLDGREACAPDNQGVYDSYTFIASLNLLLMNETCAFYKSSFSDPSTKDLTMNLLADTLLAFSRLVEVLRFAEVVPWVGEVLCYLEVAFVWDPTLVLDAALNVRLIGAKIFNFAKLKHSKASIPFRL</sequence>
<dbReference type="AlphaFoldDB" id="A0A0R3WSJ6"/>
<proteinExistence type="predicted"/>
<organism evidence="3">
    <name type="scientific">Hydatigena taeniaeformis</name>
    <name type="common">Feline tapeworm</name>
    <name type="synonym">Taenia taeniaeformis</name>
    <dbReference type="NCBI Taxonomy" id="6205"/>
    <lineage>
        <taxon>Eukaryota</taxon>
        <taxon>Metazoa</taxon>
        <taxon>Spiralia</taxon>
        <taxon>Lophotrochozoa</taxon>
        <taxon>Platyhelminthes</taxon>
        <taxon>Cestoda</taxon>
        <taxon>Eucestoda</taxon>
        <taxon>Cyclophyllidea</taxon>
        <taxon>Taeniidae</taxon>
        <taxon>Hydatigera</taxon>
    </lineage>
</organism>
<accession>A0A0R3WSJ6</accession>